<dbReference type="Proteomes" id="UP000290439">
    <property type="component" value="Chromosome"/>
</dbReference>
<dbReference type="RefSeq" id="WP_130915991.1">
    <property type="nucleotide sequence ID" value="NZ_LR215973.1"/>
</dbReference>
<dbReference type="Gene3D" id="3.90.1140.10">
    <property type="entry name" value="Cyclic phosphodiesterase"/>
    <property type="match status" value="1"/>
</dbReference>
<dbReference type="AlphaFoldDB" id="A0A4U8VU43"/>
<dbReference type="Pfam" id="PF13563">
    <property type="entry name" value="2_5_RNA_ligase2"/>
    <property type="match status" value="1"/>
</dbReference>
<evidence type="ECO:0000313" key="2">
    <source>
        <dbReference type="Proteomes" id="UP000290439"/>
    </source>
</evidence>
<dbReference type="InterPro" id="IPR009097">
    <property type="entry name" value="Cyclic_Pdiesterase"/>
</dbReference>
<organism evidence="1 2">
    <name type="scientific">Nocardia cyriacigeorgica</name>
    <dbReference type="NCBI Taxonomy" id="135487"/>
    <lineage>
        <taxon>Bacteria</taxon>
        <taxon>Bacillati</taxon>
        <taxon>Actinomycetota</taxon>
        <taxon>Actinomycetes</taxon>
        <taxon>Mycobacteriales</taxon>
        <taxon>Nocardiaceae</taxon>
        <taxon>Nocardia</taxon>
    </lineage>
</organism>
<protein>
    <submittedName>
        <fullName evidence="1">2',5' RNA ligase family</fullName>
    </submittedName>
</protein>
<evidence type="ECO:0000313" key="1">
    <source>
        <dbReference type="EMBL" id="VFA96981.1"/>
    </source>
</evidence>
<accession>A0A4U8VU43</accession>
<reference evidence="1 2" key="1">
    <citation type="submission" date="2019-02" db="EMBL/GenBank/DDBJ databases">
        <authorList>
            <consortium name="Pathogen Informatics"/>
        </authorList>
    </citation>
    <scope>NUCLEOTIDE SEQUENCE [LARGE SCALE GENOMIC DNA]</scope>
    <source>
        <strain evidence="1 2">3012STDY6756504</strain>
    </source>
</reference>
<dbReference type="SUPFAM" id="SSF55144">
    <property type="entry name" value="LigT-like"/>
    <property type="match status" value="1"/>
</dbReference>
<name>A0A4U8VU43_9NOCA</name>
<dbReference type="GO" id="GO:0016874">
    <property type="term" value="F:ligase activity"/>
    <property type="evidence" value="ECO:0007669"/>
    <property type="project" value="UniProtKB-KW"/>
</dbReference>
<sequence>MVQSVELVLDDAAEEYIRQQWSALAASGLPGVIRRSAVGDPPKRPHITLAVAKQIWPRIDHDLEKLPFHPFPVRLGGVLVFGARRPILVRLVVPSEQLLAWQRRVHALVAPCPGVPGNMAPDQWTPHVTLARRVPPPQLGPAVLAVASDRDFTATAVGIRRWDGDERRAWPVAGGR</sequence>
<proteinExistence type="predicted"/>
<keyword evidence="1" id="KW-0436">Ligase</keyword>
<dbReference type="EMBL" id="LR215973">
    <property type="protein sequence ID" value="VFA96981.1"/>
    <property type="molecule type" value="Genomic_DNA"/>
</dbReference>
<gene>
    <name evidence="1" type="ORF">NCTC10797_00737</name>
</gene>